<dbReference type="Pfam" id="PF12796">
    <property type="entry name" value="Ank_2"/>
    <property type="match status" value="4"/>
</dbReference>
<proteinExistence type="predicted"/>
<dbReference type="InterPro" id="IPR002083">
    <property type="entry name" value="MATH/TRAF_dom"/>
</dbReference>
<dbReference type="Pfam" id="PF00651">
    <property type="entry name" value="BTB"/>
    <property type="match status" value="1"/>
</dbReference>
<dbReference type="OMA" id="DWCAYNG"/>
<keyword evidence="12" id="KW-1185">Reference proteome</keyword>
<evidence type="ECO:0000313" key="12">
    <source>
        <dbReference type="Proteomes" id="UP000007797"/>
    </source>
</evidence>
<organism evidence="11 12">
    <name type="scientific">Cavenderia fasciculata</name>
    <name type="common">Slime mold</name>
    <name type="synonym">Dictyostelium fasciculatum</name>
    <dbReference type="NCBI Taxonomy" id="261658"/>
    <lineage>
        <taxon>Eukaryota</taxon>
        <taxon>Amoebozoa</taxon>
        <taxon>Evosea</taxon>
        <taxon>Eumycetozoa</taxon>
        <taxon>Dictyostelia</taxon>
        <taxon>Acytosteliales</taxon>
        <taxon>Cavenderiaceae</taxon>
        <taxon>Cavenderia</taxon>
    </lineage>
</organism>
<keyword evidence="4 7" id="KW-0040">ANK repeat</keyword>
<evidence type="ECO:0000256" key="4">
    <source>
        <dbReference type="ARBA" id="ARBA00023043"/>
    </source>
</evidence>
<feature type="domain" description="MATH" evidence="10">
    <location>
        <begin position="563"/>
        <end position="691"/>
    </location>
</feature>
<dbReference type="PROSITE" id="PS50088">
    <property type="entry name" value="ANK_REPEAT"/>
    <property type="match status" value="5"/>
</dbReference>
<dbReference type="KEGG" id="dfa:DFA_08291"/>
<dbReference type="GO" id="GO:0016592">
    <property type="term" value="C:mediator complex"/>
    <property type="evidence" value="ECO:0007669"/>
    <property type="project" value="InterPro"/>
</dbReference>
<dbReference type="GO" id="GO:0006357">
    <property type="term" value="P:regulation of transcription by RNA polymerase II"/>
    <property type="evidence" value="ECO:0007669"/>
    <property type="project" value="InterPro"/>
</dbReference>
<dbReference type="InterPro" id="IPR009332">
    <property type="entry name" value="Med22"/>
</dbReference>
<dbReference type="SUPFAM" id="SSF49599">
    <property type="entry name" value="TRAF domain-like"/>
    <property type="match status" value="3"/>
</dbReference>
<keyword evidence="3" id="KW-0805">Transcription regulation</keyword>
<feature type="region of interest" description="Disordered" evidence="8">
    <location>
        <begin position="418"/>
        <end position="506"/>
    </location>
</feature>
<dbReference type="InterPro" id="IPR000210">
    <property type="entry name" value="BTB/POZ_dom"/>
</dbReference>
<feature type="region of interest" description="Disordered" evidence="8">
    <location>
        <begin position="1"/>
        <end position="21"/>
    </location>
</feature>
<dbReference type="SMART" id="SM00248">
    <property type="entry name" value="ANK"/>
    <property type="match status" value="11"/>
</dbReference>
<dbReference type="Pfam" id="PF22486">
    <property type="entry name" value="MATH_2"/>
    <property type="match status" value="2"/>
</dbReference>
<accession>F4Q5N9</accession>
<comment type="subcellular location">
    <subcellularLocation>
        <location evidence="1">Nucleus</location>
    </subcellularLocation>
</comment>
<dbReference type="Pfam" id="PF06179">
    <property type="entry name" value="Med22"/>
    <property type="match status" value="1"/>
</dbReference>
<dbReference type="SMART" id="SM00225">
    <property type="entry name" value="BTB"/>
    <property type="match status" value="1"/>
</dbReference>
<name>F4Q5N9_CACFS</name>
<evidence type="ECO:0000256" key="5">
    <source>
        <dbReference type="ARBA" id="ARBA00023163"/>
    </source>
</evidence>
<dbReference type="PRINTS" id="PR01415">
    <property type="entry name" value="ANKYRIN"/>
</dbReference>
<dbReference type="InterPro" id="IPR002110">
    <property type="entry name" value="Ankyrin_rpt"/>
</dbReference>
<dbReference type="STRING" id="1054147.F4Q5N9"/>
<feature type="compositionally biased region" description="Low complexity" evidence="8">
    <location>
        <begin position="465"/>
        <end position="497"/>
    </location>
</feature>
<evidence type="ECO:0000256" key="6">
    <source>
        <dbReference type="ARBA" id="ARBA00023242"/>
    </source>
</evidence>
<dbReference type="InterPro" id="IPR036770">
    <property type="entry name" value="Ankyrin_rpt-contain_sf"/>
</dbReference>
<dbReference type="CDD" id="cd00121">
    <property type="entry name" value="MATH"/>
    <property type="match status" value="2"/>
</dbReference>
<dbReference type="Proteomes" id="UP000007797">
    <property type="component" value="Unassembled WGS sequence"/>
</dbReference>
<feature type="compositionally biased region" description="Polar residues" evidence="8">
    <location>
        <begin position="941"/>
        <end position="959"/>
    </location>
</feature>
<dbReference type="RefSeq" id="XP_004355782.1">
    <property type="nucleotide sequence ID" value="XM_004355729.1"/>
</dbReference>
<feature type="repeat" description="ANK" evidence="7">
    <location>
        <begin position="1014"/>
        <end position="1046"/>
    </location>
</feature>
<feature type="domain" description="BTB" evidence="9">
    <location>
        <begin position="1199"/>
        <end position="1266"/>
    </location>
</feature>
<dbReference type="Gene3D" id="1.25.40.20">
    <property type="entry name" value="Ankyrin repeat-containing domain"/>
    <property type="match status" value="3"/>
</dbReference>
<dbReference type="PANTHER" id="PTHR24198">
    <property type="entry name" value="ANKYRIN REPEAT AND PROTEIN KINASE DOMAIN-CONTAINING PROTEIN"/>
    <property type="match status" value="1"/>
</dbReference>
<dbReference type="SMART" id="SM00061">
    <property type="entry name" value="MATH"/>
    <property type="match status" value="2"/>
</dbReference>
<feature type="repeat" description="ANK" evidence="7">
    <location>
        <begin position="768"/>
        <end position="800"/>
    </location>
</feature>
<evidence type="ECO:0000256" key="8">
    <source>
        <dbReference type="SAM" id="MobiDB-lite"/>
    </source>
</evidence>
<evidence type="ECO:0000259" key="9">
    <source>
        <dbReference type="PROSITE" id="PS50097"/>
    </source>
</evidence>
<dbReference type="Gene3D" id="2.60.210.10">
    <property type="entry name" value="Apoptosis, Tumor Necrosis Factor Receptor Associated Protein 2, Chain A"/>
    <property type="match status" value="3"/>
</dbReference>
<dbReference type="SUPFAM" id="SSF54695">
    <property type="entry name" value="POZ domain"/>
    <property type="match status" value="1"/>
</dbReference>
<evidence type="ECO:0000256" key="2">
    <source>
        <dbReference type="ARBA" id="ARBA00022737"/>
    </source>
</evidence>
<feature type="compositionally biased region" description="Low complexity" evidence="8">
    <location>
        <begin position="418"/>
        <end position="456"/>
    </location>
</feature>
<feature type="repeat" description="ANK" evidence="7">
    <location>
        <begin position="701"/>
        <end position="733"/>
    </location>
</feature>
<dbReference type="PROSITE" id="PS50097">
    <property type="entry name" value="BTB"/>
    <property type="match status" value="1"/>
</dbReference>
<feature type="compositionally biased region" description="Low complexity" evidence="8">
    <location>
        <begin position="960"/>
        <end position="991"/>
    </location>
</feature>
<dbReference type="GO" id="GO:0003712">
    <property type="term" value="F:transcription coregulator activity"/>
    <property type="evidence" value="ECO:0007669"/>
    <property type="project" value="InterPro"/>
</dbReference>
<dbReference type="GeneID" id="14869072"/>
<dbReference type="EMBL" id="GL883021">
    <property type="protein sequence ID" value="EGG17298.1"/>
    <property type="molecule type" value="Genomic_DNA"/>
</dbReference>
<keyword evidence="5" id="KW-0804">Transcription</keyword>
<feature type="repeat" description="ANK" evidence="7">
    <location>
        <begin position="289"/>
        <end position="321"/>
    </location>
</feature>
<keyword evidence="2" id="KW-0677">Repeat</keyword>
<evidence type="ECO:0000256" key="1">
    <source>
        <dbReference type="ARBA" id="ARBA00004123"/>
    </source>
</evidence>
<dbReference type="PROSITE" id="PS50144">
    <property type="entry name" value="MATH"/>
    <property type="match status" value="2"/>
</dbReference>
<sequence length="1324" mass="147698">MNSRSQPIGGGGGGGGSGVSTIARGETLYRDQQYFQKQIETKTNQMLDSFHEIIKISKINDSPQNVSEVFQMETNTTSILNSAEGLLRIIEELKQNIILNDFSNMMEEVRVQNEVYKKMNDRTTKRIKDLSDDVSRGLAELENEYYTSDYKQLNTSTTTTTKEKKRERDRNIYLQMSQSNNTGVISSVTSTLSSTGSSLSLSSISPSSLIVGGSSSKIIDASRKGNVEQVTKLLRKDIKKAEKRDEKGDTCLHKAAMFGHSECVEAILKWAMSSNINMATPLVHAKNNEGYTAIMYAALNNWKECVKILLHYGSDVNERLPHNPGVPLSYSINNGTGSYVWRIENFSKIKDRKIYSNTFQVSGYSWKLVAYPKGSKTDENLSLYLEVANHDSLPDGWSHVVHFSFTINNQNELKTIGTIGSSGSSSSSVGGNNNNNVNNNNNNNNNNHSHNNNSNGNGFGGNGYGSSSSTSTTSTLSITSSSSSNKDGNNSINNGGDSKNKKTARDVTAHRFHKHHTDLGFSQILKKDVLTSNKKSGYLLNDTLVVDFRIEVIPPIYIEEDNSMTYTWKLQKVSTLKDRATSQPFKVGNCRWMIAVYPKGKNGNNYLSIYLKVADSETLKNLSPDWYYLVNFKFSIINQITGQKTTRQVEGKKFKHQIEDWGFPQFMKLQLLNDETSGFINYDDDSMLIELQMDIENQPDRGLTLLHWFAYKGAHDYMRLLLLGGANPNVTETRGRTPLDWCSYNGDVQGAEIMLTTGMADVNCRDLEGYGPLHKAVMNGHLELSKLLIKYGAYINAKNLLRVSPLSLAVRVHRLWCFESLIKNGAEINMSDKSSRSSLHWAVCMGESKLFSMLLKYGIESQPQQPQQINNNNNFSNNNNTNTGISIKQVIENNACVIDDVAVSSEQDMTEINDIQSEGHDHIQAFGENESSGDDSEDSTMNHMQQISSPTNNSNNIFESTSSSTLLSSNASSSNTTPTTTTATTTTTTTISTNSIDEGQISISPLQLNAKDSNGYTPLHIAIIKGRLYFVKKLLEKGADPRVSTKQNENALHIAITSNEHTIVQLLLDNNPSHAQELLNQFDSKGRSPLHRAIINGNPPLVELLVSKGANVNLFNPNTSLECTTSPLADALKTSDIYCIILLLQYDVDVYKYTRSLMKLLSKKLKQLQTRDIDSIIPKCVDSRLGRELKYLVNNQGYHDVTFVVEDKLIYAWKGILCARSDYFKAMFETPLLESSQSKVKMESITHTTFLLVMEFLYTDNIDIGAMGLDDLMNLLFAANRFMLTRLKQLCERTIISHLTVDNVFNFVKISDLYGADTLLSECE</sequence>
<dbReference type="InterPro" id="IPR011333">
    <property type="entry name" value="SKP1/BTB/POZ_sf"/>
</dbReference>
<evidence type="ECO:0000256" key="3">
    <source>
        <dbReference type="ARBA" id="ARBA00023015"/>
    </source>
</evidence>
<feature type="region of interest" description="Disordered" evidence="8">
    <location>
        <begin position="925"/>
        <end position="991"/>
    </location>
</feature>
<evidence type="ECO:0000256" key="7">
    <source>
        <dbReference type="PROSITE-ProRule" id="PRU00023"/>
    </source>
</evidence>
<evidence type="ECO:0008006" key="13">
    <source>
        <dbReference type="Google" id="ProtNLM"/>
    </source>
</evidence>
<dbReference type="OrthoDB" id="192247at2759"/>
<gene>
    <name evidence="11" type="ORF">DFA_08291</name>
</gene>
<feature type="compositionally biased region" description="Gly residues" evidence="8">
    <location>
        <begin position="8"/>
        <end position="18"/>
    </location>
</feature>
<feature type="domain" description="MATH" evidence="10">
    <location>
        <begin position="336"/>
        <end position="550"/>
    </location>
</feature>
<feature type="repeat" description="ANK" evidence="7">
    <location>
        <begin position="1085"/>
        <end position="1117"/>
    </location>
</feature>
<dbReference type="Gene3D" id="3.30.710.10">
    <property type="entry name" value="Potassium Channel Kv1.1, Chain A"/>
    <property type="match status" value="1"/>
</dbReference>
<dbReference type="PROSITE" id="PS50297">
    <property type="entry name" value="ANK_REP_REGION"/>
    <property type="match status" value="5"/>
</dbReference>
<reference evidence="12" key="1">
    <citation type="journal article" date="2011" name="Genome Res.">
        <title>Phylogeny-wide analysis of social amoeba genomes highlights ancient origins for complex intercellular communication.</title>
        <authorList>
            <person name="Heidel A.J."/>
            <person name="Lawal H.M."/>
            <person name="Felder M."/>
            <person name="Schilde C."/>
            <person name="Helps N.R."/>
            <person name="Tunggal B."/>
            <person name="Rivero F."/>
            <person name="John U."/>
            <person name="Schleicher M."/>
            <person name="Eichinger L."/>
            <person name="Platzer M."/>
            <person name="Noegel A.A."/>
            <person name="Schaap P."/>
            <person name="Gloeckner G."/>
        </authorList>
    </citation>
    <scope>NUCLEOTIDE SEQUENCE [LARGE SCALE GENOMIC DNA]</scope>
    <source>
        <strain evidence="12">SH3</strain>
    </source>
</reference>
<evidence type="ECO:0000313" key="11">
    <source>
        <dbReference type="EMBL" id="EGG17298.1"/>
    </source>
</evidence>
<protein>
    <recommendedName>
        <fullName evidence="13">Ankyrin repeat-containing protein</fullName>
    </recommendedName>
</protein>
<dbReference type="InterPro" id="IPR008974">
    <property type="entry name" value="TRAF-like"/>
</dbReference>
<dbReference type="SUPFAM" id="SSF48403">
    <property type="entry name" value="Ankyrin repeat"/>
    <property type="match status" value="3"/>
</dbReference>
<dbReference type="PANTHER" id="PTHR24198:SF165">
    <property type="entry name" value="ANKYRIN REPEAT-CONTAINING PROTEIN-RELATED"/>
    <property type="match status" value="1"/>
</dbReference>
<keyword evidence="6" id="KW-0539">Nucleus</keyword>
<evidence type="ECO:0000259" key="10">
    <source>
        <dbReference type="PROSITE" id="PS50144"/>
    </source>
</evidence>